<evidence type="ECO:0000256" key="1">
    <source>
        <dbReference type="ARBA" id="ARBA00022649"/>
    </source>
</evidence>
<comment type="caution">
    <text evidence="3">The sequence shown here is derived from an EMBL/GenBank/DDBJ whole genome shotgun (WGS) entry which is preliminary data.</text>
</comment>
<dbReference type="EMBL" id="JPUO02000225">
    <property type="protein sequence ID" value="OQP73455.1"/>
    <property type="molecule type" value="Genomic_DNA"/>
</dbReference>
<reference evidence="3 4" key="1">
    <citation type="journal article" date="2016" name="Plant Pathol.">
        <title>Genetic characterization of strains named as Xanthomonas axonopodis pv. dieffenbachiae leads to a taxonomic revision of the X. axonopodis species complex.</title>
        <authorList>
            <person name="Constantin E.C."/>
            <person name="Cleenwerck I."/>
            <person name="Maes M."/>
            <person name="Baeyen S."/>
            <person name="Van Malderghem C."/>
            <person name="De Vos P."/>
            <person name="Cottyn B."/>
        </authorList>
    </citation>
    <scope>NUCLEOTIDE SEQUENCE [LARGE SCALE GENOMIC DNA]</scope>
    <source>
        <strain evidence="4">LMG9055</strain>
    </source>
</reference>
<dbReference type="Pfam" id="PF07362">
    <property type="entry name" value="CcdA"/>
    <property type="match status" value="1"/>
</dbReference>
<evidence type="ECO:0000313" key="3">
    <source>
        <dbReference type="EMBL" id="OQP73455.1"/>
    </source>
</evidence>
<protein>
    <submittedName>
        <fullName evidence="3">Plasmid maintenance protein CcdB</fullName>
    </submittedName>
</protein>
<name>A0A1V9GS22_9XANT</name>
<keyword evidence="1" id="KW-1277">Toxin-antitoxin system</keyword>
<organism evidence="3 4">
    <name type="scientific">Xanthomonas phaseoli pv. syngonii LMG 9055</name>
    <dbReference type="NCBI Taxonomy" id="1437878"/>
    <lineage>
        <taxon>Bacteria</taxon>
        <taxon>Pseudomonadati</taxon>
        <taxon>Pseudomonadota</taxon>
        <taxon>Gammaproteobacteria</taxon>
        <taxon>Lysobacterales</taxon>
        <taxon>Lysobacteraceae</taxon>
        <taxon>Xanthomonas</taxon>
    </lineage>
</organism>
<dbReference type="AlphaFoldDB" id="A0A1V9GS22"/>
<evidence type="ECO:0000256" key="2">
    <source>
        <dbReference type="SAM" id="MobiDB-lite"/>
    </source>
</evidence>
<dbReference type="Proteomes" id="UP000050343">
    <property type="component" value="Unassembled WGS sequence"/>
</dbReference>
<gene>
    <name evidence="3" type="ORF">IA54_013780</name>
</gene>
<reference evidence="3 4" key="2">
    <citation type="journal article" date="2017" name="Plant Pathol.">
        <title>Pathogenicity and virulence gene content of Xanthomonas strains infecting Araceae, formerly known as Xanthomonas axonopodis pv. dieffenbachiae.</title>
        <authorList>
            <person name="Constantin E.C."/>
            <person name="Haegeman A."/>
            <person name="Van Vaerenbergh J."/>
            <person name="Baeyen S."/>
            <person name="Van Malderghem C."/>
            <person name="Maes M."/>
            <person name="Cottyn B."/>
        </authorList>
    </citation>
    <scope>NUCLEOTIDE SEQUENCE [LARGE SCALE GENOMIC DNA]</scope>
    <source>
        <strain evidence="4">LMG9055</strain>
    </source>
</reference>
<evidence type="ECO:0000313" key="4">
    <source>
        <dbReference type="Proteomes" id="UP000050343"/>
    </source>
</evidence>
<feature type="region of interest" description="Disordered" evidence="2">
    <location>
        <begin position="1"/>
        <end position="35"/>
    </location>
</feature>
<accession>A0A1V9GS22</accession>
<dbReference type="InterPro" id="IPR009956">
    <property type="entry name" value="Post-segregation_anti-tox_CcdA"/>
</dbReference>
<sequence length="100" mass="11223">MARVDKPQSCAWPRSGRTHRYHEASAQKKPLHPTSKTDLAAHARAMTGKLSAIVEEPLTEYVTRERDSLSARARALQRAASEWKAFTEVHDSFADGFSTR</sequence>
<proteinExistence type="predicted"/>